<feature type="compositionally biased region" description="Low complexity" evidence="2">
    <location>
        <begin position="155"/>
        <end position="170"/>
    </location>
</feature>
<keyword evidence="5" id="KW-1185">Reference proteome</keyword>
<feature type="compositionally biased region" description="Polar residues" evidence="2">
    <location>
        <begin position="803"/>
        <end position="815"/>
    </location>
</feature>
<dbReference type="AlphaFoldDB" id="A0A9P6FNM2"/>
<dbReference type="Pfam" id="PF13920">
    <property type="entry name" value="zf-C3HC4_3"/>
    <property type="match status" value="1"/>
</dbReference>
<feature type="compositionally biased region" description="Basic residues" evidence="2">
    <location>
        <begin position="707"/>
        <end position="717"/>
    </location>
</feature>
<feature type="region of interest" description="Disordered" evidence="2">
    <location>
        <begin position="496"/>
        <end position="516"/>
    </location>
</feature>
<reference evidence="4" key="1">
    <citation type="journal article" date="2020" name="Fungal Divers.">
        <title>Resolving the Mortierellaceae phylogeny through synthesis of multi-gene phylogenetics and phylogenomics.</title>
        <authorList>
            <person name="Vandepol N."/>
            <person name="Liber J."/>
            <person name="Desiro A."/>
            <person name="Na H."/>
            <person name="Kennedy M."/>
            <person name="Barry K."/>
            <person name="Grigoriev I.V."/>
            <person name="Miller A.N."/>
            <person name="O'Donnell K."/>
            <person name="Stajich J.E."/>
            <person name="Bonito G."/>
        </authorList>
    </citation>
    <scope>NUCLEOTIDE SEQUENCE</scope>
    <source>
        <strain evidence="4">KOD1015</strain>
    </source>
</reference>
<evidence type="ECO:0000259" key="3">
    <source>
        <dbReference type="PROSITE" id="PS50089"/>
    </source>
</evidence>
<feature type="region of interest" description="Disordered" evidence="2">
    <location>
        <begin position="685"/>
        <end position="722"/>
    </location>
</feature>
<evidence type="ECO:0000256" key="1">
    <source>
        <dbReference type="PROSITE-ProRule" id="PRU00175"/>
    </source>
</evidence>
<feature type="non-terminal residue" evidence="4">
    <location>
        <position position="985"/>
    </location>
</feature>
<feature type="region of interest" description="Disordered" evidence="2">
    <location>
        <begin position="28"/>
        <end position="57"/>
    </location>
</feature>
<feature type="compositionally biased region" description="Polar residues" evidence="2">
    <location>
        <begin position="868"/>
        <end position="877"/>
    </location>
</feature>
<sequence length="985" mass="109550">SMEPGVTTQLARPNCFCGFVATSVYPSPVSAPRSQPPPDSSSPFAFQGDGSSTPPQFYQEHQYQHIPAPFAKSRRHASQPNAWDSKSRVFKTNWVYECHYAPRQRGMAGSENSGNCMGCKFEKKLAMYRERDNGLEHFKKQAVEKRNARIDQHQSDAYQDHSSAASQHQSSGKHADYYSPTNSQTAQTTQPQRPPGYHTNYSQDREAREDSVRNRPSIQGNWEASSSRTTYPRVETPPFWKPQPSYSSTAGLGPCSTSTNRTASSSAPDYRYSGEAGASQSPAFAKTKVCGFHMHALEWHIIQALPSKPSSLSTKLAIARRANCPVFNLSITCWLDSGPNDLILRPYNDVYCFCREPMAISTELSMLQNQHERIDFVCANRSPFLPKPQDSDIPPIPAEQPQSRSSERKSKAASTNSSDSLKKSSGKDVAYDLVVSAQGQSCSQVLGLSTNFRYRPRVEPIHRSLESDPWLDQWIRPEHPNTSYYQPLLANTKKLETTNTHSSSTNNASQPRLTATKIDSNSIPSILNKKSLRYPIDYSSESKWNAAPGKRTMFRKEVLVGIVPQPEYRSQNSSPSDPSRSTGRSWNTNGHTFDGNRAVPNDTVSQKQEKGKSHLKDESLALKLLYSGEPLWHSAEDSWNDLALPGPSARQDSRSWLEVDIPQSHCMGWMVDFGIYGLDDLESLSTGSEDEESAQNHDHHSGPSSPHPHKPHHHRRPPSQSQSSLAYFAVKEAIQHANSTLFRASDHQQELLCSSERLLADRLNELEKLETRHASLVERINIMKKYSDRERWQPGTDQDADSEPTSGPSPTTVASTPPRPISPRSEFERLIEEGVIVPQSINYGGSTNNSTNRPSNPDTATGERLAFNGSQMSTNGRSAHAYSATPSRQNGSLAGIDTSSEDEGTSGCNSPRTSESKLAPMRQEPASIQSEPASPEFKAMNRGKCRVCYENNMTHALVPCFHLVLCEECANILNDCIVCRRPKER</sequence>
<name>A0A9P6FNM2_9FUNG</name>
<dbReference type="Gene3D" id="3.30.40.10">
    <property type="entry name" value="Zinc/RING finger domain, C3HC4 (zinc finger)"/>
    <property type="match status" value="1"/>
</dbReference>
<dbReference type="EMBL" id="JAABOA010003360">
    <property type="protein sequence ID" value="KAF9578752.1"/>
    <property type="molecule type" value="Genomic_DNA"/>
</dbReference>
<dbReference type="PROSITE" id="PS50089">
    <property type="entry name" value="ZF_RING_2"/>
    <property type="match status" value="1"/>
</dbReference>
<feature type="compositionally biased region" description="Low complexity" evidence="2">
    <location>
        <begin position="256"/>
        <end position="267"/>
    </location>
</feature>
<comment type="caution">
    <text evidence="4">The sequence shown here is derived from an EMBL/GenBank/DDBJ whole genome shotgun (WGS) entry which is preliminary data.</text>
</comment>
<feature type="compositionally biased region" description="Basic and acidic residues" evidence="2">
    <location>
        <begin position="143"/>
        <end position="154"/>
    </location>
</feature>
<evidence type="ECO:0000256" key="2">
    <source>
        <dbReference type="SAM" id="MobiDB-lite"/>
    </source>
</evidence>
<dbReference type="InterPro" id="IPR001841">
    <property type="entry name" value="Znf_RING"/>
</dbReference>
<feature type="region of interest" description="Disordered" evidence="2">
    <location>
        <begin position="143"/>
        <end position="277"/>
    </location>
</feature>
<keyword evidence="1" id="KW-0863">Zinc-finger</keyword>
<feature type="compositionally biased region" description="Polar residues" evidence="2">
    <location>
        <begin position="214"/>
        <end position="230"/>
    </location>
</feature>
<dbReference type="GO" id="GO:0008270">
    <property type="term" value="F:zinc ion binding"/>
    <property type="evidence" value="ECO:0007669"/>
    <property type="project" value="UniProtKB-KW"/>
</dbReference>
<evidence type="ECO:0000313" key="4">
    <source>
        <dbReference type="EMBL" id="KAF9578752.1"/>
    </source>
</evidence>
<feature type="non-terminal residue" evidence="4">
    <location>
        <position position="1"/>
    </location>
</feature>
<keyword evidence="1" id="KW-0479">Metal-binding</keyword>
<feature type="region of interest" description="Disordered" evidence="2">
    <location>
        <begin position="386"/>
        <end position="424"/>
    </location>
</feature>
<feature type="compositionally biased region" description="Low complexity" evidence="2">
    <location>
        <begin position="497"/>
        <end position="509"/>
    </location>
</feature>
<keyword evidence="1" id="KW-0862">Zinc</keyword>
<accession>A0A9P6FNM2</accession>
<feature type="region of interest" description="Disordered" evidence="2">
    <location>
        <begin position="788"/>
        <end position="823"/>
    </location>
</feature>
<proteinExistence type="predicted"/>
<gene>
    <name evidence="4" type="ORF">BGW38_005300</name>
</gene>
<feature type="compositionally biased region" description="Low complexity" evidence="2">
    <location>
        <begin position="846"/>
        <end position="857"/>
    </location>
</feature>
<protein>
    <recommendedName>
        <fullName evidence="3">RING-type domain-containing protein</fullName>
    </recommendedName>
</protein>
<feature type="compositionally biased region" description="Basic and acidic residues" evidence="2">
    <location>
        <begin position="203"/>
        <end position="213"/>
    </location>
</feature>
<dbReference type="OrthoDB" id="1711136at2759"/>
<evidence type="ECO:0000313" key="5">
    <source>
        <dbReference type="Proteomes" id="UP000780801"/>
    </source>
</evidence>
<organism evidence="4 5">
    <name type="scientific">Lunasporangiospora selenospora</name>
    <dbReference type="NCBI Taxonomy" id="979761"/>
    <lineage>
        <taxon>Eukaryota</taxon>
        <taxon>Fungi</taxon>
        <taxon>Fungi incertae sedis</taxon>
        <taxon>Mucoromycota</taxon>
        <taxon>Mortierellomycotina</taxon>
        <taxon>Mortierellomycetes</taxon>
        <taxon>Mortierellales</taxon>
        <taxon>Mortierellaceae</taxon>
        <taxon>Lunasporangiospora</taxon>
    </lineage>
</organism>
<feature type="region of interest" description="Disordered" evidence="2">
    <location>
        <begin position="565"/>
        <end position="615"/>
    </location>
</feature>
<dbReference type="InterPro" id="IPR013083">
    <property type="entry name" value="Znf_RING/FYVE/PHD"/>
</dbReference>
<dbReference type="Proteomes" id="UP000780801">
    <property type="component" value="Unassembled WGS sequence"/>
</dbReference>
<feature type="domain" description="RING-type" evidence="3">
    <location>
        <begin position="945"/>
        <end position="980"/>
    </location>
</feature>
<feature type="region of interest" description="Disordered" evidence="2">
    <location>
        <begin position="838"/>
        <end position="935"/>
    </location>
</feature>
<feature type="compositionally biased region" description="Low complexity" evidence="2">
    <location>
        <begin position="569"/>
        <end position="585"/>
    </location>
</feature>